<gene>
    <name evidence="6" type="ORF">DEW08_00945</name>
</gene>
<comment type="similarity">
    <text evidence="1">Belongs to the short-chain dehydrogenases/reductases (SDR) family.</text>
</comment>
<dbReference type="GO" id="GO:0016491">
    <property type="term" value="F:oxidoreductase activity"/>
    <property type="evidence" value="ECO:0007669"/>
    <property type="project" value="UniProtKB-KW"/>
</dbReference>
<evidence type="ECO:0000256" key="2">
    <source>
        <dbReference type="ARBA" id="ARBA00023002"/>
    </source>
</evidence>
<accession>A0A2S2CKF9</accession>
<evidence type="ECO:0000313" key="6">
    <source>
        <dbReference type="EMBL" id="AWK84936.1"/>
    </source>
</evidence>
<dbReference type="KEGG" id="azz:DEW08_00945"/>
<keyword evidence="2" id="KW-0560">Oxidoreductase</keyword>
<dbReference type="Pfam" id="PF13561">
    <property type="entry name" value="adh_short_C2"/>
    <property type="match status" value="1"/>
</dbReference>
<keyword evidence="7" id="KW-1185">Reference proteome</keyword>
<keyword evidence="3" id="KW-0520">NAD</keyword>
<dbReference type="InterPro" id="IPR002347">
    <property type="entry name" value="SDR_fam"/>
</dbReference>
<sequence>MNYQKNVHYSSLEGKVVAITGGASGIGEELVRAFVSQGAKVGFLDVDRKAGEALATELGCLFLPCDVTDIGQLKDCFATIAARLGVVDILVNNAGSDDHHKIEDITEAYFENRIAVNLRHQIFAIQAVIGGMAEKGGGSIINMGSINWMRGRPGRVLYSLSKAAIHGFTRTLAQELGARNIRVNSLVPGAIRTPKQDAMWAKLDPAAVNQFVELQALKFRLDGTHCARMALFLGSDESCGCTGQDFIVDAGLTLN</sequence>
<organism evidence="6 7">
    <name type="scientific">Azospirillum thermophilum</name>
    <dbReference type="NCBI Taxonomy" id="2202148"/>
    <lineage>
        <taxon>Bacteria</taxon>
        <taxon>Pseudomonadati</taxon>
        <taxon>Pseudomonadota</taxon>
        <taxon>Alphaproteobacteria</taxon>
        <taxon>Rhodospirillales</taxon>
        <taxon>Azospirillaceae</taxon>
        <taxon>Azospirillum</taxon>
    </lineage>
</organism>
<evidence type="ECO:0000313" key="7">
    <source>
        <dbReference type="Proteomes" id="UP000245629"/>
    </source>
</evidence>
<dbReference type="PANTHER" id="PTHR43180">
    <property type="entry name" value="3-OXOACYL-(ACYL-CARRIER-PROTEIN) REDUCTASE (AFU_ORTHOLOGUE AFUA_6G11210)"/>
    <property type="match status" value="1"/>
</dbReference>
<dbReference type="FunFam" id="3.40.50.720:FF:000084">
    <property type="entry name" value="Short-chain dehydrogenase reductase"/>
    <property type="match status" value="1"/>
</dbReference>
<evidence type="ECO:0000256" key="1">
    <source>
        <dbReference type="ARBA" id="ARBA00006484"/>
    </source>
</evidence>
<name>A0A2S2CKF9_9PROT</name>
<keyword evidence="5" id="KW-0753">Steroid metabolism</keyword>
<dbReference type="EMBL" id="CP029352">
    <property type="protein sequence ID" value="AWK84936.1"/>
    <property type="molecule type" value="Genomic_DNA"/>
</dbReference>
<evidence type="ECO:0000256" key="3">
    <source>
        <dbReference type="ARBA" id="ARBA00023027"/>
    </source>
</evidence>
<protein>
    <submittedName>
        <fullName evidence="6">3-oxoacyl-ACP reductase</fullName>
    </submittedName>
</protein>
<proteinExistence type="inferred from homology"/>
<evidence type="ECO:0000256" key="4">
    <source>
        <dbReference type="ARBA" id="ARBA00023098"/>
    </source>
</evidence>
<keyword evidence="4" id="KW-0443">Lipid metabolism</keyword>
<dbReference type="Proteomes" id="UP000245629">
    <property type="component" value="Chromosome 1"/>
</dbReference>
<dbReference type="InterPro" id="IPR036291">
    <property type="entry name" value="NAD(P)-bd_dom_sf"/>
</dbReference>
<dbReference type="OrthoDB" id="9789398at2"/>
<dbReference type="PRINTS" id="PR00080">
    <property type="entry name" value="SDRFAMILY"/>
</dbReference>
<reference evidence="7" key="1">
    <citation type="submission" date="2018-05" db="EMBL/GenBank/DDBJ databases">
        <title>Azospirillum thermophila sp. nov., a novel isolated from hot spring.</title>
        <authorList>
            <person name="Zhao Z."/>
        </authorList>
    </citation>
    <scope>NUCLEOTIDE SEQUENCE [LARGE SCALE GENOMIC DNA]</scope>
    <source>
        <strain evidence="7">CFH 70021</strain>
    </source>
</reference>
<dbReference type="RefSeq" id="WP_109323718.1">
    <property type="nucleotide sequence ID" value="NZ_CP029352.1"/>
</dbReference>
<dbReference type="PRINTS" id="PR00081">
    <property type="entry name" value="GDHRDH"/>
</dbReference>
<dbReference type="Gene3D" id="3.40.50.720">
    <property type="entry name" value="NAD(P)-binding Rossmann-like Domain"/>
    <property type="match status" value="1"/>
</dbReference>
<dbReference type="GO" id="GO:0008202">
    <property type="term" value="P:steroid metabolic process"/>
    <property type="evidence" value="ECO:0007669"/>
    <property type="project" value="UniProtKB-KW"/>
</dbReference>
<dbReference type="CDD" id="cd05233">
    <property type="entry name" value="SDR_c"/>
    <property type="match status" value="1"/>
</dbReference>
<dbReference type="PANTHER" id="PTHR43180:SF28">
    <property type="entry name" value="NAD(P)-BINDING ROSSMANN-FOLD SUPERFAMILY PROTEIN"/>
    <property type="match status" value="1"/>
</dbReference>
<evidence type="ECO:0000256" key="5">
    <source>
        <dbReference type="ARBA" id="ARBA00023221"/>
    </source>
</evidence>
<dbReference type="AlphaFoldDB" id="A0A2S2CKF9"/>
<dbReference type="SUPFAM" id="SSF51735">
    <property type="entry name" value="NAD(P)-binding Rossmann-fold domains"/>
    <property type="match status" value="1"/>
</dbReference>